<reference evidence="2" key="6">
    <citation type="submission" date="2004-04" db="EMBL/GenBank/DDBJ databases">
        <authorList>
            <person name="Arakawa T."/>
            <person name="Carninci P."/>
            <person name="Fukuda S."/>
            <person name="Hashizume W."/>
            <person name="Hayashida K."/>
            <person name="Hori F."/>
            <person name="Iida J."/>
            <person name="Imamura K."/>
            <person name="Imotani K."/>
            <person name="Itoh M."/>
            <person name="Kanagawa S."/>
            <person name="Kawai J."/>
            <person name="Kojima M."/>
            <person name="Konno H."/>
            <person name="Murata M."/>
            <person name="Nakamura M."/>
            <person name="Ninomiya N."/>
            <person name="Nishiyori H."/>
            <person name="Nomura K."/>
            <person name="Ohno M."/>
            <person name="Sakazume N."/>
            <person name="Sano H."/>
            <person name="Sasaki D."/>
            <person name="Shibata K."/>
            <person name="Shiraki T."/>
            <person name="Tagami M."/>
            <person name="Tagami Y."/>
            <person name="Waki K."/>
            <person name="Watahiki A."/>
            <person name="Muramatsu M."/>
            <person name="Hayashizaki Y."/>
        </authorList>
    </citation>
    <scope>NUCLEOTIDE SEQUENCE</scope>
    <source>
        <strain evidence="2">C57BL/6J</strain>
        <tissue evidence="2">Cerebellum</tissue>
    </source>
</reference>
<dbReference type="EMBL" id="AK163677">
    <property type="protein sequence ID" value="BAE37454.1"/>
    <property type="molecule type" value="mRNA"/>
</dbReference>
<reference evidence="2" key="5">
    <citation type="journal article" date="2002" name="Nature">
        <title>Analysis of the mouse transcriptome based on functional annotation of 60,770 full-length cDNAs.</title>
        <authorList>
            <consortium name="The FANTOM Consortium and the RIKEN Genome Exploration Research Group Phase I and II Team"/>
        </authorList>
    </citation>
    <scope>NUCLEOTIDE SEQUENCE</scope>
    <source>
        <strain evidence="2">C57BL/6J</strain>
        <tissue evidence="2">Cerebellum</tissue>
    </source>
</reference>
<accession>Q3TQD0</accession>
<keyword evidence="1" id="KW-1133">Transmembrane helix</keyword>
<name>Q3TQD0_MOUSE</name>
<gene>
    <name evidence="3" type="primary">Cacna2d1</name>
</gene>
<reference evidence="2" key="3">
    <citation type="journal article" date="2000" name="Genome Res.">
        <title>RIKEN integrated sequence analysis (RISA) system--384-format sequencing pipeline with 384 multicapillary sequencer.</title>
        <authorList>
            <person name="Shibata K."/>
            <person name="Itoh M."/>
            <person name="Aizawa K."/>
            <person name="Nagaoka S."/>
            <person name="Sasaki N."/>
            <person name="Carninci P."/>
            <person name="Konno H."/>
            <person name="Akiyama J."/>
            <person name="Nishi K."/>
            <person name="Kitsunai T."/>
            <person name="Tashiro H."/>
            <person name="Itoh M."/>
            <person name="Sumi N."/>
            <person name="Ishii Y."/>
            <person name="Nakamura S."/>
            <person name="Hazama M."/>
            <person name="Nishine T."/>
            <person name="Harada A."/>
            <person name="Yamamoto R."/>
            <person name="Matsumoto H."/>
            <person name="Sakaguchi S."/>
            <person name="Ikegami T."/>
            <person name="Kashiwagi K."/>
            <person name="Fujiwake S."/>
            <person name="Inoue K."/>
            <person name="Togawa Y."/>
            <person name="Izawa M."/>
            <person name="Ohara E."/>
            <person name="Watahiki M."/>
            <person name="Yoneda Y."/>
            <person name="Ishikawa T."/>
            <person name="Ozawa K."/>
            <person name="Tanaka T."/>
            <person name="Matsuura S."/>
            <person name="Kawai J."/>
            <person name="Okazaki Y."/>
            <person name="Muramatsu M."/>
            <person name="Inoue Y."/>
            <person name="Kira A."/>
            <person name="Hayashizaki Y."/>
        </authorList>
    </citation>
    <scope>NUCLEOTIDE SEQUENCE</scope>
    <source>
        <strain evidence="2">C57BL/6J</strain>
        <tissue evidence="2">Cerebellum</tissue>
    </source>
</reference>
<reference evidence="2" key="4">
    <citation type="journal article" date="2001" name="Nature">
        <title>Functional annotation of a full-length mouse cDNA collection.</title>
        <authorList>
            <consortium name="The RIKEN Genome Exploration Research Group Phase II Team and the FANTOM Consortium"/>
        </authorList>
    </citation>
    <scope>NUCLEOTIDE SEQUENCE</scope>
    <source>
        <strain evidence="2">C57BL/6J</strain>
        <tissue evidence="2">Cerebellum</tissue>
    </source>
</reference>
<evidence type="ECO:0000313" key="3">
    <source>
        <dbReference type="MGI" id="MGI:88295"/>
    </source>
</evidence>
<protein>
    <submittedName>
        <fullName evidence="2">Uncharacterized protein</fullName>
    </submittedName>
</protein>
<feature type="transmembrane region" description="Helical" evidence="1">
    <location>
        <begin position="24"/>
        <end position="43"/>
    </location>
</feature>
<proteinExistence type="evidence at transcript level"/>
<sequence>MTVGSCFRDSFHEMLIVHQAKRQLAFVNNTFLFCFVLFFLPLLCSLDTFVEIN</sequence>
<keyword evidence="1" id="KW-0812">Transmembrane</keyword>
<keyword evidence="1" id="KW-0472">Membrane</keyword>
<dbReference type="MGI" id="MGI:88295">
    <property type="gene designation" value="Cacna2d1"/>
</dbReference>
<reference evidence="2" key="2">
    <citation type="journal article" date="2000" name="Genome Res.">
        <title>Normalization and subtraction of cap-trapper-selected cDNAs to prepare full-length cDNA libraries for rapid discovery of new genes.</title>
        <authorList>
            <person name="Carninci P."/>
            <person name="Shibata Y."/>
            <person name="Hayatsu N."/>
            <person name="Sugahara Y."/>
            <person name="Shibata K."/>
            <person name="Itoh M."/>
            <person name="Konno H."/>
            <person name="Okazaki Y."/>
            <person name="Muramatsu M."/>
            <person name="Hayashizaki Y."/>
        </authorList>
    </citation>
    <scope>NUCLEOTIDE SEQUENCE</scope>
    <source>
        <strain evidence="2">C57BL/6J</strain>
        <tissue evidence="2">Cerebellum</tissue>
    </source>
</reference>
<organism evidence="2">
    <name type="scientific">Mus musculus</name>
    <name type="common">Mouse</name>
    <dbReference type="NCBI Taxonomy" id="10090"/>
    <lineage>
        <taxon>Eukaryota</taxon>
        <taxon>Metazoa</taxon>
        <taxon>Chordata</taxon>
        <taxon>Craniata</taxon>
        <taxon>Vertebrata</taxon>
        <taxon>Euteleostomi</taxon>
        <taxon>Mammalia</taxon>
        <taxon>Eutheria</taxon>
        <taxon>Euarchontoglires</taxon>
        <taxon>Glires</taxon>
        <taxon>Rodentia</taxon>
        <taxon>Myomorpha</taxon>
        <taxon>Muroidea</taxon>
        <taxon>Muridae</taxon>
        <taxon>Murinae</taxon>
        <taxon>Mus</taxon>
        <taxon>Mus</taxon>
    </lineage>
</organism>
<reference evidence="2" key="1">
    <citation type="journal article" date="1999" name="Methods Enzymol.">
        <title>High-efficiency full-length cDNA cloning.</title>
        <authorList>
            <person name="Carninci P."/>
            <person name="Hayashizaki Y."/>
        </authorList>
    </citation>
    <scope>NUCLEOTIDE SEQUENCE</scope>
    <source>
        <strain evidence="2">C57BL/6J</strain>
        <tissue evidence="2">Cerebellum</tissue>
    </source>
</reference>
<evidence type="ECO:0000256" key="1">
    <source>
        <dbReference type="SAM" id="Phobius"/>
    </source>
</evidence>
<dbReference type="AGR" id="MGI:88295"/>
<reference evidence="2" key="7">
    <citation type="journal article" date="2005" name="Science">
        <title>The Transcriptional Landscape of the Mammalian Genome.</title>
        <authorList>
            <consortium name="The FANTOM Consortium"/>
            <consortium name="Riken Genome Exploration Research Group and Genome Science Group (Genome Network Project Core Group)"/>
        </authorList>
    </citation>
    <scope>NUCLEOTIDE SEQUENCE</scope>
    <source>
        <strain evidence="2">C57BL/6J</strain>
        <tissue evidence="2">Cerebellum</tissue>
    </source>
</reference>
<dbReference type="AlphaFoldDB" id="Q3TQD0"/>
<reference evidence="2" key="8">
    <citation type="journal article" date="2005" name="Science">
        <title>Antisense Transcription in the Mammalian Transcriptome.</title>
        <authorList>
            <consortium name="RIKEN Genome Exploration Research Group and Genome Science Group (Genome Network Project Core Group) and the FANTOM Consortium"/>
        </authorList>
    </citation>
    <scope>NUCLEOTIDE SEQUENCE</scope>
    <source>
        <strain evidence="2">C57BL/6J</strain>
        <tissue evidence="2">Cerebellum</tissue>
    </source>
</reference>
<evidence type="ECO:0000313" key="2">
    <source>
        <dbReference type="EMBL" id="BAE37454.1"/>
    </source>
</evidence>